<sequence length="44" mass="5157">MSVIELSSEQLQMVKIIHEYALQFPRTETGDAQLLQTYYDYMDG</sequence>
<dbReference type="Proteomes" id="UP000000238">
    <property type="component" value="Chromosome"/>
</dbReference>
<dbReference type="STRING" id="349521.HCH_02641"/>
<gene>
    <name evidence="1" type="ordered locus">HCH_02641</name>
</gene>
<proteinExistence type="predicted"/>
<dbReference type="EMBL" id="CP000155">
    <property type="protein sequence ID" value="ABC29430.1"/>
    <property type="molecule type" value="Genomic_DNA"/>
</dbReference>
<reference evidence="1 2" key="1">
    <citation type="journal article" date="2005" name="Nucleic Acids Res.">
        <title>Genomic blueprint of Hahella chejuensis, a marine microbe producing an algicidal agent.</title>
        <authorList>
            <person name="Jeong H."/>
            <person name="Yim J.H."/>
            <person name="Lee C."/>
            <person name="Choi S.-H."/>
            <person name="Park Y.K."/>
            <person name="Yoon S.H."/>
            <person name="Hur C.-G."/>
            <person name="Kang H.-Y."/>
            <person name="Kim D."/>
            <person name="Lee H.H."/>
            <person name="Park K.H."/>
            <person name="Park S.-H."/>
            <person name="Park H.-S."/>
            <person name="Lee H.K."/>
            <person name="Oh T.K."/>
            <person name="Kim J.F."/>
        </authorList>
    </citation>
    <scope>NUCLEOTIDE SEQUENCE [LARGE SCALE GENOMIC DNA]</scope>
    <source>
        <strain evidence="1 2">KCTC 2396</strain>
    </source>
</reference>
<keyword evidence="2" id="KW-1185">Reference proteome</keyword>
<name>Q2SIU4_HAHCH</name>
<dbReference type="HOGENOM" id="CLU_3216951_0_0_6"/>
<dbReference type="RefSeq" id="WP_011396499.1">
    <property type="nucleotide sequence ID" value="NC_007645.1"/>
</dbReference>
<dbReference type="AlphaFoldDB" id="Q2SIU4"/>
<dbReference type="KEGG" id="hch:HCH_02641"/>
<evidence type="ECO:0000313" key="2">
    <source>
        <dbReference type="Proteomes" id="UP000000238"/>
    </source>
</evidence>
<protein>
    <submittedName>
        <fullName evidence="1">Uncharacterized protein</fullName>
    </submittedName>
</protein>
<evidence type="ECO:0000313" key="1">
    <source>
        <dbReference type="EMBL" id="ABC29430.1"/>
    </source>
</evidence>
<organism evidence="1 2">
    <name type="scientific">Hahella chejuensis (strain KCTC 2396)</name>
    <dbReference type="NCBI Taxonomy" id="349521"/>
    <lineage>
        <taxon>Bacteria</taxon>
        <taxon>Pseudomonadati</taxon>
        <taxon>Pseudomonadota</taxon>
        <taxon>Gammaproteobacteria</taxon>
        <taxon>Oceanospirillales</taxon>
        <taxon>Hahellaceae</taxon>
        <taxon>Hahella</taxon>
    </lineage>
</organism>
<accession>Q2SIU4</accession>